<accession>A0A132EFQ5</accession>
<comment type="caution">
    <text evidence="1">The sequence shown here is derived from an EMBL/GenBank/DDBJ whole genome shotgun (WGS) entry which is preliminary data.</text>
</comment>
<name>A0A132EFQ5_9BURK</name>
<reference evidence="1 2" key="1">
    <citation type="submission" date="2015-11" db="EMBL/GenBank/DDBJ databases">
        <title>Expanding the genomic diversity of Burkholderia species for the development of highly accurate diagnostics.</title>
        <authorList>
            <person name="Sahl J."/>
            <person name="Keim P."/>
            <person name="Wagner D."/>
        </authorList>
    </citation>
    <scope>NUCLEOTIDE SEQUENCE [LARGE SCALE GENOMIC DNA]</scope>
    <source>
        <strain evidence="1 2">MSMB368WGS</strain>
    </source>
</reference>
<proteinExistence type="predicted"/>
<dbReference type="Proteomes" id="UP000062912">
    <property type="component" value="Unassembled WGS sequence"/>
</dbReference>
<evidence type="ECO:0000313" key="2">
    <source>
        <dbReference type="Proteomes" id="UP000062912"/>
    </source>
</evidence>
<sequence>MTCTDHLIEKGNTAQRVRAESMLSESQQILALAEDECADESYGASNWVEYHKLVVRRAAAVLDLHSDDGIPDGTLIQLPGASAQSK</sequence>
<dbReference type="EMBL" id="LPJR01000039">
    <property type="protein sequence ID" value="KWF27849.1"/>
    <property type="molecule type" value="Genomic_DNA"/>
</dbReference>
<gene>
    <name evidence="1" type="ORF">WT56_18835</name>
</gene>
<protein>
    <submittedName>
        <fullName evidence="1">Uncharacterized protein</fullName>
    </submittedName>
</protein>
<evidence type="ECO:0000313" key="1">
    <source>
        <dbReference type="EMBL" id="KWF27849.1"/>
    </source>
</evidence>
<organism evidence="1 2">
    <name type="scientific">Burkholderia pseudomultivorans</name>
    <dbReference type="NCBI Taxonomy" id="1207504"/>
    <lineage>
        <taxon>Bacteria</taxon>
        <taxon>Pseudomonadati</taxon>
        <taxon>Pseudomonadota</taxon>
        <taxon>Betaproteobacteria</taxon>
        <taxon>Burkholderiales</taxon>
        <taxon>Burkholderiaceae</taxon>
        <taxon>Burkholderia</taxon>
        <taxon>Burkholderia cepacia complex</taxon>
    </lineage>
</organism>
<dbReference type="AlphaFoldDB" id="A0A132EFQ5"/>